<reference evidence="3 4" key="1">
    <citation type="submission" date="2020-11" db="EMBL/GenBank/DDBJ databases">
        <authorList>
            <person name="Wallbank WR R."/>
            <person name="Pardo Diaz C."/>
            <person name="Kozak K."/>
            <person name="Martin S."/>
            <person name="Jiggins C."/>
            <person name="Moest M."/>
            <person name="Warren A I."/>
            <person name="Generalovic N T."/>
            <person name="Byers J.R.P. K."/>
            <person name="Montejo-Kovacevich G."/>
            <person name="Yen C E."/>
        </authorList>
    </citation>
    <scope>NUCLEOTIDE SEQUENCE [LARGE SCALE GENOMIC DNA]</scope>
</reference>
<evidence type="ECO:0000256" key="1">
    <source>
        <dbReference type="SAM" id="MobiDB-lite"/>
    </source>
</evidence>
<keyword evidence="2" id="KW-0472">Membrane</keyword>
<dbReference type="AlphaFoldDB" id="A0A7R8YNT2"/>
<keyword evidence="2" id="KW-1133">Transmembrane helix</keyword>
<dbReference type="InterPro" id="IPR009882">
    <property type="entry name" value="Gypsy"/>
</dbReference>
<dbReference type="OrthoDB" id="8067585at2759"/>
<feature type="region of interest" description="Disordered" evidence="1">
    <location>
        <begin position="469"/>
        <end position="492"/>
    </location>
</feature>
<feature type="compositionally biased region" description="Polar residues" evidence="1">
    <location>
        <begin position="469"/>
        <end position="483"/>
    </location>
</feature>
<accession>A0A7R8YNT2</accession>
<keyword evidence="2" id="KW-0812">Transmembrane</keyword>
<name>A0A7R8YNT2_HERIL</name>
<dbReference type="InParanoid" id="A0A7R8YNT2"/>
<evidence type="ECO:0000313" key="4">
    <source>
        <dbReference type="Proteomes" id="UP000594454"/>
    </source>
</evidence>
<evidence type="ECO:0000313" key="3">
    <source>
        <dbReference type="EMBL" id="CAD7079591.1"/>
    </source>
</evidence>
<feature type="transmembrane region" description="Helical" evidence="2">
    <location>
        <begin position="434"/>
        <end position="453"/>
    </location>
</feature>
<proteinExistence type="predicted"/>
<sequence length="540" mass="62797">MNGNPPPPIPPRQKPIPAPRHTFYTELFNQQPTQADHPPVQQNAYYSRQSFPYQQPNQNYPYRQQYQAPAQYRQSPPRLFPKPPQRPEPMEVDRSLRSRMVDYQNRPHNRPAQLLPKRPTHPPLQYPNKQQRMFHTMDLTETSQAQYEDALRNCDEGHEETLTDYIATEESGTLVQDTSQEPDIYTTENVETSKIKCSKFQYPFERRSRNNHRKPYRNVEDILEFADVTVFHNSTHYFYIINVPKTHNVNYEEFLIKPVKRNNVINRIEYEYILKNGVDYFGIVEKCKNFNSLSICKDNNVRNISHTTCIPRLFKISEARCNKTNGHHVPLVEEIAADTLLFNDFKGKVDINDTEQDLCGTYLIKFKNITITVNNQSYRSLETTNIQLLPPLLHVGVEKDELVEILSMELIKEMHINNTRQIKLLEAKKETDRWITYSSLSIIFIFLVVAKLFSIFKGSTKTRVVIEPSSKSQLKPTNLPQNTPSNPSSISLPNLMMNLPSKPSVNVPAVSMQLSEMDAKNCADPGLRQEHRSLYRTPLY</sequence>
<evidence type="ECO:0000256" key="2">
    <source>
        <dbReference type="SAM" id="Phobius"/>
    </source>
</evidence>
<dbReference type="Pfam" id="PF07253">
    <property type="entry name" value="Gypsy"/>
    <property type="match status" value="1"/>
</dbReference>
<gene>
    <name evidence="3" type="ORF">HERILL_LOCUS2802</name>
</gene>
<protein>
    <submittedName>
        <fullName evidence="3">Uncharacterized protein</fullName>
    </submittedName>
</protein>
<feature type="compositionally biased region" description="Low complexity" evidence="1">
    <location>
        <begin position="68"/>
        <end position="77"/>
    </location>
</feature>
<dbReference type="EMBL" id="LR899009">
    <property type="protein sequence ID" value="CAD7079591.1"/>
    <property type="molecule type" value="Genomic_DNA"/>
</dbReference>
<dbReference type="Proteomes" id="UP000594454">
    <property type="component" value="Chromosome 1"/>
</dbReference>
<feature type="compositionally biased region" description="Pro residues" evidence="1">
    <location>
        <begin position="1"/>
        <end position="18"/>
    </location>
</feature>
<feature type="compositionally biased region" description="Pro residues" evidence="1">
    <location>
        <begin position="78"/>
        <end position="87"/>
    </location>
</feature>
<feature type="region of interest" description="Disordered" evidence="1">
    <location>
        <begin position="1"/>
        <end position="20"/>
    </location>
</feature>
<feature type="region of interest" description="Disordered" evidence="1">
    <location>
        <begin position="68"/>
        <end position="92"/>
    </location>
</feature>
<organism evidence="3 4">
    <name type="scientific">Hermetia illucens</name>
    <name type="common">Black soldier fly</name>
    <dbReference type="NCBI Taxonomy" id="343691"/>
    <lineage>
        <taxon>Eukaryota</taxon>
        <taxon>Metazoa</taxon>
        <taxon>Ecdysozoa</taxon>
        <taxon>Arthropoda</taxon>
        <taxon>Hexapoda</taxon>
        <taxon>Insecta</taxon>
        <taxon>Pterygota</taxon>
        <taxon>Neoptera</taxon>
        <taxon>Endopterygota</taxon>
        <taxon>Diptera</taxon>
        <taxon>Brachycera</taxon>
        <taxon>Stratiomyomorpha</taxon>
        <taxon>Stratiomyidae</taxon>
        <taxon>Hermetiinae</taxon>
        <taxon>Hermetia</taxon>
    </lineage>
</organism>
<keyword evidence="4" id="KW-1185">Reference proteome</keyword>